<gene>
    <name evidence="1" type="primary">nusA</name>
    <name evidence="1" type="ORF">JYE49_03765</name>
</gene>
<dbReference type="EMBL" id="CP068393">
    <property type="protein sequence ID" value="QUC67827.1"/>
    <property type="molecule type" value="Genomic_DNA"/>
</dbReference>
<accession>A0AC61MXU7</accession>
<dbReference type="Proteomes" id="UP000682782">
    <property type="component" value="Chromosome"/>
</dbReference>
<name>A0AC61MXU7_9FIRM</name>
<proteinExistence type="predicted"/>
<evidence type="ECO:0000313" key="2">
    <source>
        <dbReference type="Proteomes" id="UP000682782"/>
    </source>
</evidence>
<protein>
    <submittedName>
        <fullName evidence="1">Transcription termination/antitermination protein NusA</fullName>
    </submittedName>
</protein>
<reference evidence="1" key="1">
    <citation type="submission" date="2021-01" db="EMBL/GenBank/DDBJ databases">
        <title>Complete genome sequence of Clostridiales bacterium R-7.</title>
        <authorList>
            <person name="Mahoney-Kurpe S.C."/>
            <person name="Palevich N."/>
            <person name="Koike S."/>
            <person name="Moon C.D."/>
            <person name="Attwood G.T."/>
        </authorList>
    </citation>
    <scope>NUCLEOTIDE SEQUENCE</scope>
    <source>
        <strain evidence="1">R-7</strain>
    </source>
</reference>
<organism evidence="1 2">
    <name type="scientific">Aristaeella hokkaidonensis</name>
    <dbReference type="NCBI Taxonomy" id="3046382"/>
    <lineage>
        <taxon>Bacteria</taxon>
        <taxon>Bacillati</taxon>
        <taxon>Bacillota</taxon>
        <taxon>Clostridia</taxon>
        <taxon>Eubacteriales</taxon>
        <taxon>Aristaeellaceae</taxon>
        <taxon>Aristaeella</taxon>
    </lineage>
</organism>
<keyword evidence="2" id="KW-1185">Reference proteome</keyword>
<sequence length="395" mass="43907">MKSEVIDAIKMLAREKEIPEEALFKTIEEALKAAYRKNLPKTETAPNNLDVTVNRQDGSISVYARKLILEDEEIEDPTNQISLKEAQKINPSYQMGDIAEVDVTPNGFLRVAAQTAKQVIIQHIREAERGKIYDEYIEKESEILTGIVERIEPKAAYIDLGRTEGVLEKDEMIPGEELHDGDHIKVYILEVHKTSQNAGYTPQVYVSRIHPNLVKRLFEMEVPEIAGGIVTIKNIAREAGSRTKIAVHSADVMIDPVGACVGQRGGRVDRVVTELKGEKIDIIKWSGNPAEFVANALNPAHVLSVYQAKDEKAFRVIVPDNQLSLAIGKEGQNARLAAKLTGWKIDIKSQSQAAEMDDMVDDNGQMTEFVQVETPAYDSFTMDFDDSVGGDDDTM</sequence>
<evidence type="ECO:0000313" key="1">
    <source>
        <dbReference type="EMBL" id="QUC67827.1"/>
    </source>
</evidence>